<dbReference type="InterPro" id="IPR013785">
    <property type="entry name" value="Aldolase_TIM"/>
</dbReference>
<proteinExistence type="inferred from homology"/>
<dbReference type="NCBIfam" id="NF006628">
    <property type="entry name" value="PRK09197.1"/>
    <property type="match status" value="1"/>
</dbReference>
<dbReference type="NCBIfam" id="TIGR00167">
    <property type="entry name" value="cbbA"/>
    <property type="match status" value="1"/>
</dbReference>
<evidence type="ECO:0000256" key="1">
    <source>
        <dbReference type="ARBA" id="ARBA00000441"/>
    </source>
</evidence>
<keyword evidence="14" id="KW-1185">Reference proteome</keyword>
<name>A0A0H5BWI8_9ENTR</name>
<dbReference type="PANTHER" id="PTHR30559:SF0">
    <property type="entry name" value="FRUCTOSE-BISPHOSPHATE ALDOLASE"/>
    <property type="match status" value="1"/>
</dbReference>
<dbReference type="PATRIC" id="fig|1594731.3.peg.22"/>
<accession>A0A0H5BWI8</accession>
<feature type="binding site" evidence="10">
    <location>
        <begin position="266"/>
        <end position="268"/>
    </location>
    <ligand>
        <name>dihydroxyacetone phosphate</name>
        <dbReference type="ChEBI" id="CHEBI:57642"/>
    </ligand>
</feature>
<dbReference type="KEGG" id="wca:WEOB_024"/>
<dbReference type="STRING" id="1594731.WEOB_024"/>
<dbReference type="GO" id="GO:0006096">
    <property type="term" value="P:glycolytic process"/>
    <property type="evidence" value="ECO:0007669"/>
    <property type="project" value="UniProtKB-UniPathway"/>
</dbReference>
<feature type="binding site" evidence="11">
    <location>
        <position position="175"/>
    </location>
    <ligand>
        <name>Zn(2+)</name>
        <dbReference type="ChEBI" id="CHEBI:29105"/>
        <label>2</label>
    </ligand>
</feature>
<feature type="active site" description="Proton donor" evidence="9">
    <location>
        <position position="110"/>
    </location>
</feature>
<comment type="cofactor">
    <cofactor evidence="11 12">
        <name>Zn(2+)</name>
        <dbReference type="ChEBI" id="CHEBI:29105"/>
    </cofactor>
    <text evidence="11 12">Binds 2 Zn(2+) ions per subunit. One is catalytic and the other provides a structural contribution.</text>
</comment>
<dbReference type="GO" id="GO:0008270">
    <property type="term" value="F:zinc ion binding"/>
    <property type="evidence" value="ECO:0007669"/>
    <property type="project" value="UniProtKB-UniRule"/>
</dbReference>
<evidence type="ECO:0000256" key="10">
    <source>
        <dbReference type="PIRSR" id="PIRSR001359-2"/>
    </source>
</evidence>
<keyword evidence="6 11" id="KW-0862">Zinc</keyword>
<keyword evidence="5 11" id="KW-0479">Metal-binding</keyword>
<feature type="binding site" evidence="11">
    <location>
        <position position="111"/>
    </location>
    <ligand>
        <name>Zn(2+)</name>
        <dbReference type="ChEBI" id="CHEBI:29105"/>
        <label>1</label>
        <note>catalytic</note>
    </ligand>
</feature>
<dbReference type="InterPro" id="IPR006411">
    <property type="entry name" value="Fruct_bisP_bact"/>
</dbReference>
<gene>
    <name evidence="13" type="primary">fbaA</name>
    <name evidence="13" type="ORF">WEOB_024</name>
</gene>
<dbReference type="GO" id="GO:0005829">
    <property type="term" value="C:cytosol"/>
    <property type="evidence" value="ECO:0007669"/>
    <property type="project" value="TreeGrafter"/>
</dbReference>
<dbReference type="Gene3D" id="3.20.20.70">
    <property type="entry name" value="Aldolase class I"/>
    <property type="match status" value="1"/>
</dbReference>
<sequence>MNKIINKISSGVIFGKDIQKLFCIAKKNNFAIPAINCIGTDSINAVLEASCKANSPIIIQFSHGGSSFIAGKGLNISKTHTPSIIGAVSGALHIHNIAKYYNIPVIIHTDHCTKENLPWIDGLLQKSKKHFKNSGKPLFSSHMLDLSSETLENNIKISKKYFKKMKKINIALEIELGCTGGEEDGIDNTKINQSELYTNPEDVIYAYKKLNKINQHFTIAASFGNVHGVYNNKNIKLLPKILKKSQKHISKMLKLPNKSVNFVFHGSSGSTIQEIQEAISYGVVKMNIDTDIQWATWQGILNYYKNNKNFLKKQIGNDLDANKPNKKFYDPRTWIRFSQLSIINRLNIAFKETNSINSMNVINKY</sequence>
<feature type="binding site" evidence="10">
    <location>
        <position position="228"/>
    </location>
    <ligand>
        <name>dihydroxyacetone phosphate</name>
        <dbReference type="ChEBI" id="CHEBI:57642"/>
    </ligand>
</feature>
<dbReference type="Pfam" id="PF01116">
    <property type="entry name" value="F_bP_aldolase"/>
    <property type="match status" value="1"/>
</dbReference>
<dbReference type="EMBL" id="LN774881">
    <property type="protein sequence ID" value="CEN31993.1"/>
    <property type="molecule type" value="Genomic_DNA"/>
</dbReference>
<dbReference type="CDD" id="cd00946">
    <property type="entry name" value="FBP_aldolase_IIA"/>
    <property type="match status" value="1"/>
</dbReference>
<evidence type="ECO:0000256" key="7">
    <source>
        <dbReference type="ARBA" id="ARBA00023152"/>
    </source>
</evidence>
<protein>
    <recommendedName>
        <fullName evidence="4 12">Fructose-bisphosphate aldolase</fullName>
        <shortName evidence="12">FBP aldolase</shortName>
        <ecNumber evidence="4 12">4.1.2.13</ecNumber>
    </recommendedName>
</protein>
<evidence type="ECO:0000256" key="4">
    <source>
        <dbReference type="ARBA" id="ARBA00013068"/>
    </source>
</evidence>
<evidence type="ECO:0000256" key="12">
    <source>
        <dbReference type="RuleBase" id="RU366023"/>
    </source>
</evidence>
<dbReference type="EC" id="4.1.2.13" evidence="4 12"/>
<dbReference type="AlphaFoldDB" id="A0A0H5BWI8"/>
<keyword evidence="8 12" id="KW-0456">Lyase</keyword>
<dbReference type="PIRSF" id="PIRSF001359">
    <property type="entry name" value="F_bP_aldolase_II"/>
    <property type="match status" value="1"/>
</dbReference>
<evidence type="ECO:0000256" key="5">
    <source>
        <dbReference type="ARBA" id="ARBA00022723"/>
    </source>
</evidence>
<evidence type="ECO:0000256" key="2">
    <source>
        <dbReference type="ARBA" id="ARBA00004714"/>
    </source>
</evidence>
<feature type="binding site" evidence="11">
    <location>
        <position position="265"/>
    </location>
    <ligand>
        <name>Zn(2+)</name>
        <dbReference type="ChEBI" id="CHEBI:29105"/>
        <label>1</label>
        <note>catalytic</note>
    </ligand>
</feature>
<dbReference type="Proteomes" id="UP000242753">
    <property type="component" value="Chromosome I"/>
</dbReference>
<dbReference type="InterPro" id="IPR000771">
    <property type="entry name" value="FBA_II"/>
</dbReference>
<dbReference type="PROSITE" id="PS00602">
    <property type="entry name" value="ALDOLASE_CLASS_II_1"/>
    <property type="match status" value="1"/>
</dbReference>
<dbReference type="PROSITE" id="PS00806">
    <property type="entry name" value="ALDOLASE_CLASS_II_2"/>
    <property type="match status" value="1"/>
</dbReference>
<dbReference type="GO" id="GO:0004332">
    <property type="term" value="F:fructose-bisphosphate aldolase activity"/>
    <property type="evidence" value="ECO:0007669"/>
    <property type="project" value="UniProtKB-EC"/>
</dbReference>
<dbReference type="SUPFAM" id="SSF51569">
    <property type="entry name" value="Aldolase"/>
    <property type="match status" value="1"/>
</dbReference>
<dbReference type="GO" id="GO:0006094">
    <property type="term" value="P:gluconeogenesis"/>
    <property type="evidence" value="ECO:0007669"/>
    <property type="project" value="TreeGrafter"/>
</dbReference>
<organism evidence="13 14">
    <name type="scientific">Candidatus Westeberhardia cardiocondylae</name>
    <dbReference type="NCBI Taxonomy" id="1594731"/>
    <lineage>
        <taxon>Bacteria</taxon>
        <taxon>Pseudomonadati</taxon>
        <taxon>Pseudomonadota</taxon>
        <taxon>Gammaproteobacteria</taxon>
        <taxon>Enterobacterales</taxon>
        <taxon>Enterobacteriaceae</taxon>
        <taxon>ant endosymbionts</taxon>
        <taxon>Candidatus Westeberhardia</taxon>
    </lineage>
</organism>
<comment type="function">
    <text evidence="12">Catalyzes the aldol condensation of dihydroxyacetone phosphate (DHAP or glycerone-phosphate) with glyceraldehyde 3-phosphate (G3P) to form fructose 1,6-bisphosphate (FBP) in gluconeogenesis and the reverse reaction in glycolysis.</text>
</comment>
<comment type="catalytic activity">
    <reaction evidence="1 12">
        <text>beta-D-fructose 1,6-bisphosphate = D-glyceraldehyde 3-phosphate + dihydroxyacetone phosphate</text>
        <dbReference type="Rhea" id="RHEA:14729"/>
        <dbReference type="ChEBI" id="CHEBI:32966"/>
        <dbReference type="ChEBI" id="CHEBI:57642"/>
        <dbReference type="ChEBI" id="CHEBI:59776"/>
        <dbReference type="EC" id="4.1.2.13"/>
    </reaction>
</comment>
<dbReference type="RefSeq" id="WP_281263901.1">
    <property type="nucleotide sequence ID" value="NZ_LN774881.1"/>
</dbReference>
<evidence type="ECO:0000256" key="9">
    <source>
        <dbReference type="PIRSR" id="PIRSR001359-1"/>
    </source>
</evidence>
<keyword evidence="7 12" id="KW-0324">Glycolysis</keyword>
<dbReference type="PANTHER" id="PTHR30559">
    <property type="entry name" value="FRUCTOSE-BISPHOSPHATE ALDOLASE CLASS 2"/>
    <property type="match status" value="1"/>
</dbReference>
<evidence type="ECO:0000256" key="3">
    <source>
        <dbReference type="ARBA" id="ARBA00005812"/>
    </source>
</evidence>
<feature type="binding site" evidence="11">
    <location>
        <position position="145"/>
    </location>
    <ligand>
        <name>Zn(2+)</name>
        <dbReference type="ChEBI" id="CHEBI:29105"/>
        <label>2</label>
    </ligand>
</feature>
<evidence type="ECO:0000256" key="6">
    <source>
        <dbReference type="ARBA" id="ARBA00022833"/>
    </source>
</evidence>
<evidence type="ECO:0000313" key="14">
    <source>
        <dbReference type="Proteomes" id="UP000242753"/>
    </source>
</evidence>
<feature type="binding site" evidence="11">
    <location>
        <position position="227"/>
    </location>
    <ligand>
        <name>Zn(2+)</name>
        <dbReference type="ChEBI" id="CHEBI:29105"/>
        <label>1</label>
        <note>catalytic</note>
    </ligand>
</feature>
<dbReference type="UniPathway" id="UPA00109">
    <property type="reaction ID" value="UER00183"/>
</dbReference>
<feature type="binding site" evidence="10">
    <location>
        <begin position="287"/>
        <end position="290"/>
    </location>
    <ligand>
        <name>dihydroxyacetone phosphate</name>
        <dbReference type="ChEBI" id="CHEBI:57642"/>
    </ligand>
</feature>
<evidence type="ECO:0000256" key="11">
    <source>
        <dbReference type="PIRSR" id="PIRSR001359-3"/>
    </source>
</evidence>
<comment type="pathway">
    <text evidence="2 12">Carbohydrate degradation; glycolysis; D-glyceraldehyde 3-phosphate and glycerone phosphate from D-glucose: step 4/4.</text>
</comment>
<reference evidence="14" key="1">
    <citation type="submission" date="2015-01" db="EMBL/GenBank/DDBJ databases">
        <authorList>
            <person name="Manzano-Marin A."/>
            <person name="Manzano-Marin A."/>
        </authorList>
    </citation>
    <scope>NUCLEOTIDE SEQUENCE [LARGE SCALE GENOMIC DNA]</scope>
    <source>
        <strain evidence="14">obscurior</strain>
    </source>
</reference>
<evidence type="ECO:0000256" key="8">
    <source>
        <dbReference type="ARBA" id="ARBA00023239"/>
    </source>
</evidence>
<evidence type="ECO:0000313" key="13">
    <source>
        <dbReference type="EMBL" id="CEN31993.1"/>
    </source>
</evidence>
<dbReference type="NCBIfam" id="TIGR01520">
    <property type="entry name" value="FruBisAldo_II_A"/>
    <property type="match status" value="1"/>
</dbReference>
<comment type="similarity">
    <text evidence="3 12">Belongs to the class II fructose-bisphosphate aldolase family.</text>
</comment>